<feature type="non-terminal residue" evidence="1">
    <location>
        <position position="1"/>
    </location>
</feature>
<comment type="caution">
    <text evidence="1">The sequence shown here is derived from an EMBL/GenBank/DDBJ whole genome shotgun (WGS) entry which is preliminary data.</text>
</comment>
<dbReference type="EMBL" id="JAUHJQ010000322">
    <property type="protein sequence ID" value="MDN4176079.1"/>
    <property type="molecule type" value="Genomic_DNA"/>
</dbReference>
<evidence type="ECO:0000313" key="2">
    <source>
        <dbReference type="Proteomes" id="UP001168620"/>
    </source>
</evidence>
<feature type="non-terminal residue" evidence="1">
    <location>
        <position position="69"/>
    </location>
</feature>
<organism evidence="1 2">
    <name type="scientific">Nocardioides oceani</name>
    <dbReference type="NCBI Taxonomy" id="3058369"/>
    <lineage>
        <taxon>Bacteria</taxon>
        <taxon>Bacillati</taxon>
        <taxon>Actinomycetota</taxon>
        <taxon>Actinomycetes</taxon>
        <taxon>Propionibacteriales</taxon>
        <taxon>Nocardioidaceae</taxon>
        <taxon>Nocardioides</taxon>
    </lineage>
</organism>
<accession>A0ABT8FNB6</accession>
<name>A0ABT8FNB6_9ACTN</name>
<dbReference type="RefSeq" id="WP_300955437.1">
    <property type="nucleotide sequence ID" value="NZ_JAUHJQ010000322.1"/>
</dbReference>
<gene>
    <name evidence="1" type="ORF">QWY28_24245</name>
</gene>
<keyword evidence="2" id="KW-1185">Reference proteome</keyword>
<proteinExistence type="predicted"/>
<protein>
    <submittedName>
        <fullName evidence="1">Uncharacterized protein</fullName>
    </submittedName>
</protein>
<sequence>VLLTADGATRARHVVVATDGATAHRLAGTPTPSPRGGVTQWWAVDDLAGRRDARAPGVLAVDARTRPTG</sequence>
<dbReference type="Proteomes" id="UP001168620">
    <property type="component" value="Unassembled WGS sequence"/>
</dbReference>
<evidence type="ECO:0000313" key="1">
    <source>
        <dbReference type="EMBL" id="MDN4176079.1"/>
    </source>
</evidence>
<reference evidence="1" key="1">
    <citation type="submission" date="2023-06" db="EMBL/GenBank/DDBJ databases">
        <title>Draft genome sequence of Nocardioides sp. SOB77.</title>
        <authorList>
            <person name="Zhang G."/>
        </authorList>
    </citation>
    <scope>NUCLEOTIDE SEQUENCE</scope>
    <source>
        <strain evidence="1">SOB77</strain>
    </source>
</reference>